<keyword evidence="2" id="KW-1185">Reference proteome</keyword>
<accession>A0ACB9YH92</accession>
<evidence type="ECO:0000313" key="2">
    <source>
        <dbReference type="Proteomes" id="UP001497700"/>
    </source>
</evidence>
<proteinExistence type="predicted"/>
<protein>
    <submittedName>
        <fullName evidence="1">Uncharacterized protein</fullName>
    </submittedName>
</protein>
<name>A0ACB9YH92_9PEZI</name>
<evidence type="ECO:0000313" key="1">
    <source>
        <dbReference type="EMBL" id="KAI4858724.1"/>
    </source>
</evidence>
<dbReference type="EMBL" id="MU393696">
    <property type="protein sequence ID" value="KAI4858724.1"/>
    <property type="molecule type" value="Genomic_DNA"/>
</dbReference>
<sequence length="402" mass="46321">MLPDSLADGLRHLGLSEPDWLSFRPTGEKAWLQTKFNNVPRYLFRVYTPKSDGFTDHVWAKSKAFKHGDKDSEVDILTRSNDNDAADMLNRHLRWWPNDSDNLVSWTCSCLVALQYIVYRHADTRDGSPLENIFLCIVDTTSFPKGVFLRDMDLIYAYSSFDIQLKELEGLRSKKHRNFSGSFYFGEYLSQGALRIEDKCQIVSAKDLWDQGLPIIHPQLCQLDGTPTWANKVIELREPFYGEGKSLESITESELQAVVSITMLFMPKWRIPMAINLIALRTRSDKDKDAIVRKLRGPIYQCCKWQDSSPLCTNIANYDTLPEVQLYGRITHIFYHTSRLLTSLDYIKEAELSLRHGILAIHQSPESNSTYTSRKLPCLIPSHRSLLNRLDMVVYLSESLRE</sequence>
<organism evidence="1 2">
    <name type="scientific">Hypoxylon rubiginosum</name>
    <dbReference type="NCBI Taxonomy" id="110542"/>
    <lineage>
        <taxon>Eukaryota</taxon>
        <taxon>Fungi</taxon>
        <taxon>Dikarya</taxon>
        <taxon>Ascomycota</taxon>
        <taxon>Pezizomycotina</taxon>
        <taxon>Sordariomycetes</taxon>
        <taxon>Xylariomycetidae</taxon>
        <taxon>Xylariales</taxon>
        <taxon>Hypoxylaceae</taxon>
        <taxon>Hypoxylon</taxon>
    </lineage>
</organism>
<reference evidence="1 2" key="1">
    <citation type="journal article" date="2022" name="New Phytol.">
        <title>Ecological generalism drives hyperdiversity of secondary metabolite gene clusters in xylarialean endophytes.</title>
        <authorList>
            <person name="Franco M.E.E."/>
            <person name="Wisecaver J.H."/>
            <person name="Arnold A.E."/>
            <person name="Ju Y.M."/>
            <person name="Slot J.C."/>
            <person name="Ahrendt S."/>
            <person name="Moore L.P."/>
            <person name="Eastman K.E."/>
            <person name="Scott K."/>
            <person name="Konkel Z."/>
            <person name="Mondo S.J."/>
            <person name="Kuo A."/>
            <person name="Hayes R.D."/>
            <person name="Haridas S."/>
            <person name="Andreopoulos B."/>
            <person name="Riley R."/>
            <person name="LaButti K."/>
            <person name="Pangilinan J."/>
            <person name="Lipzen A."/>
            <person name="Amirebrahimi M."/>
            <person name="Yan J."/>
            <person name="Adam C."/>
            <person name="Keymanesh K."/>
            <person name="Ng V."/>
            <person name="Louie K."/>
            <person name="Northen T."/>
            <person name="Drula E."/>
            <person name="Henrissat B."/>
            <person name="Hsieh H.M."/>
            <person name="Youens-Clark K."/>
            <person name="Lutzoni F."/>
            <person name="Miadlikowska J."/>
            <person name="Eastwood D.C."/>
            <person name="Hamelin R.C."/>
            <person name="Grigoriev I.V."/>
            <person name="U'Ren J.M."/>
        </authorList>
    </citation>
    <scope>NUCLEOTIDE SEQUENCE [LARGE SCALE GENOMIC DNA]</scope>
    <source>
        <strain evidence="1 2">CBS 119005</strain>
    </source>
</reference>
<dbReference type="Proteomes" id="UP001497700">
    <property type="component" value="Unassembled WGS sequence"/>
</dbReference>
<comment type="caution">
    <text evidence="1">The sequence shown here is derived from an EMBL/GenBank/DDBJ whole genome shotgun (WGS) entry which is preliminary data.</text>
</comment>
<gene>
    <name evidence="1" type="ORF">F4820DRAFT_206660</name>
</gene>